<sequence length="111" mass="12954">MGKIGKISLQNVKINYSLSSSTKKLLHLFLYQKPKDYVDLYFILKEKSSIWDLLKIVKTKFKLDLDLISLGEDFLNSKELKFLPKMIKPLTLDELKSFFRLQAKKLGTKVI</sequence>
<accession>A0A2H0BZT1</accession>
<gene>
    <name evidence="1" type="ORF">COW98_03900</name>
</gene>
<proteinExistence type="predicted"/>
<evidence type="ECO:0000313" key="1">
    <source>
        <dbReference type="EMBL" id="PIP62468.1"/>
    </source>
</evidence>
<dbReference type="EMBL" id="PCTB01000078">
    <property type="protein sequence ID" value="PIP62468.1"/>
    <property type="molecule type" value="Genomic_DNA"/>
</dbReference>
<comment type="caution">
    <text evidence="1">The sequence shown here is derived from an EMBL/GenBank/DDBJ whole genome shotgun (WGS) entry which is preliminary data.</text>
</comment>
<evidence type="ECO:0000313" key="2">
    <source>
        <dbReference type="Proteomes" id="UP000231021"/>
    </source>
</evidence>
<dbReference type="AlphaFoldDB" id="A0A2H0BZT1"/>
<organism evidence="1 2">
    <name type="scientific">Candidatus Roizmanbacteria bacterium CG22_combo_CG10-13_8_21_14_all_35_9</name>
    <dbReference type="NCBI Taxonomy" id="1974861"/>
    <lineage>
        <taxon>Bacteria</taxon>
        <taxon>Candidatus Roizmaniibacteriota</taxon>
    </lineage>
</organism>
<name>A0A2H0BZT1_9BACT</name>
<protein>
    <submittedName>
        <fullName evidence="1">Uncharacterized protein</fullName>
    </submittedName>
</protein>
<reference evidence="1 2" key="1">
    <citation type="submission" date="2017-09" db="EMBL/GenBank/DDBJ databases">
        <title>Depth-based differentiation of microbial function through sediment-hosted aquifers and enrichment of novel symbionts in the deep terrestrial subsurface.</title>
        <authorList>
            <person name="Probst A.J."/>
            <person name="Ladd B."/>
            <person name="Jarett J.K."/>
            <person name="Geller-Mcgrath D.E."/>
            <person name="Sieber C.M."/>
            <person name="Emerson J.B."/>
            <person name="Anantharaman K."/>
            <person name="Thomas B.C."/>
            <person name="Malmstrom R."/>
            <person name="Stieglmeier M."/>
            <person name="Klingl A."/>
            <person name="Woyke T."/>
            <person name="Ryan C.M."/>
            <person name="Banfield J.F."/>
        </authorList>
    </citation>
    <scope>NUCLEOTIDE SEQUENCE [LARGE SCALE GENOMIC DNA]</scope>
    <source>
        <strain evidence="1">CG22_combo_CG10-13_8_21_14_all_35_9</strain>
    </source>
</reference>
<dbReference type="Proteomes" id="UP000231021">
    <property type="component" value="Unassembled WGS sequence"/>
</dbReference>